<protein>
    <recommendedName>
        <fullName evidence="9">Alpha-1,4 glucan phosphorylase</fullName>
        <ecNumber evidence="9">2.4.1.1</ecNumber>
    </recommendedName>
</protein>
<evidence type="ECO:0000256" key="2">
    <source>
        <dbReference type="ARBA" id="ARBA00001933"/>
    </source>
</evidence>
<dbReference type="CDD" id="cd04300">
    <property type="entry name" value="GT35_Glycogen_Phosphorylase"/>
    <property type="match status" value="1"/>
</dbReference>
<name>A0ABQ1ZWH6_9BACL</name>
<evidence type="ECO:0000256" key="1">
    <source>
        <dbReference type="ARBA" id="ARBA00001275"/>
    </source>
</evidence>
<comment type="function">
    <text evidence="8">Phosphorylase is an important allosteric enzyme in carbohydrate metabolism. Enzymes from different sources differ in their regulatory mechanisms and in their natural substrates. However, all known phosphorylases share catalytic and structural properties.</text>
</comment>
<keyword evidence="7 9" id="KW-0119">Carbohydrate metabolism</keyword>
<accession>A0ABQ1ZWH6</accession>
<dbReference type="PANTHER" id="PTHR11468">
    <property type="entry name" value="GLYCOGEN PHOSPHORYLASE"/>
    <property type="match status" value="1"/>
</dbReference>
<comment type="similarity">
    <text evidence="3 9">Belongs to the glycogen phosphorylase family.</text>
</comment>
<keyword evidence="11" id="KW-1185">Reference proteome</keyword>
<evidence type="ECO:0000256" key="3">
    <source>
        <dbReference type="ARBA" id="ARBA00006047"/>
    </source>
</evidence>
<dbReference type="Gene3D" id="3.40.50.2000">
    <property type="entry name" value="Glycogen Phosphorylase B"/>
    <property type="match status" value="2"/>
</dbReference>
<gene>
    <name evidence="10" type="ORF">GCM10007362_25240</name>
</gene>
<dbReference type="SUPFAM" id="SSF53756">
    <property type="entry name" value="UDP-Glycosyltransferase/glycogen phosphorylase"/>
    <property type="match status" value="1"/>
</dbReference>
<keyword evidence="4 9" id="KW-0328">Glycosyltransferase</keyword>
<evidence type="ECO:0000313" key="11">
    <source>
        <dbReference type="Proteomes" id="UP000605427"/>
    </source>
</evidence>
<dbReference type="PIRSF" id="PIRSF000460">
    <property type="entry name" value="Pprylas_GlgP"/>
    <property type="match status" value="1"/>
</dbReference>
<dbReference type="RefSeq" id="WP_172243842.1">
    <property type="nucleotide sequence ID" value="NZ_BMDD01000003.1"/>
</dbReference>
<evidence type="ECO:0000313" key="10">
    <source>
        <dbReference type="EMBL" id="GGH79043.1"/>
    </source>
</evidence>
<dbReference type="InterPro" id="IPR035090">
    <property type="entry name" value="Pyridoxal_P_attach_site"/>
</dbReference>
<evidence type="ECO:0000256" key="4">
    <source>
        <dbReference type="ARBA" id="ARBA00022676"/>
    </source>
</evidence>
<comment type="cofactor">
    <cofactor evidence="2 9">
        <name>pyridoxal 5'-phosphate</name>
        <dbReference type="ChEBI" id="CHEBI:597326"/>
    </cofactor>
</comment>
<evidence type="ECO:0000256" key="6">
    <source>
        <dbReference type="ARBA" id="ARBA00022898"/>
    </source>
</evidence>
<organism evidence="10 11">
    <name type="scientific">Saccharibacillus endophyticus</name>
    <dbReference type="NCBI Taxonomy" id="2060666"/>
    <lineage>
        <taxon>Bacteria</taxon>
        <taxon>Bacillati</taxon>
        <taxon>Bacillota</taxon>
        <taxon>Bacilli</taxon>
        <taxon>Bacillales</taxon>
        <taxon>Paenibacillaceae</taxon>
        <taxon>Saccharibacillus</taxon>
    </lineage>
</organism>
<keyword evidence="5 9" id="KW-0808">Transferase</keyword>
<sequence>MFTDKESFKQEFKQRLIGTSGRQMHEVTEDDVYAALGSMVREQIGQEWAVTNRAYMEQGERQVYYFSMEFLMGRLLGNNLLNLNVLETVREGLGELGWDLEDIEEYEADAGLGNGGLGRLAACFLDSLASLGYAGHGNGIRYKYGLFEQKIIDGHQVELPDYWLQKGNVWEVRRDDKRVNVRFWGNVEVVEKEDGNYTYETKNGEEVWAVPYDMPVVGYESAAVNTLRLWSAESAADPARGFGGPNGNYYNFLDYKRSVETVSEFLYPDDSQYEGKLLRLKQEYFLSSAGVQSVLRTFDKLRLPYDRLPEKVAIHINDTHPTLVIPELMRILLDEKSFGWQEAWDIVSRVVSYTNHTILSEALETWPEQMVRDLLPRLYMIIEEINRRFCADLLEETPKDQKRVSRMAIIADGQIKMAHLAIHGSHSINGVAALHTDILKNREMKEFYELYPERFNNKTNGITHRRWLMHANPDLAGLIEGAIGSDWKTQPSRLNDLLGHAGDAVFQEKIRAVKHKNKERLASYIYKKHGVAVDTNSIFDVQVKRLHAYKRQLLNALHIMDLYNRIKEQPSLDVTPRTFIFGAKAAPGYYMAKQIIKLINNIAATVNNDPQTKDRLNVFFLENYSVSLAEKIIPAADVSEQISTAGKEASGTGNMKLMMNGALTVGTLDGANVEMYESLGDEGMYLFGLRIEEVEKYYREGGYSAQDIYNSDARVKKVLDQLIQPGPFCHHGQSFDSIFNSLIGHNDEYFVLKDFASYADAQEQIGLDYRNTKLWTEKSILNIAKSGRFAGDRTINEYATEIWGIKPVNIGSRSGIQGAR</sequence>
<dbReference type="Pfam" id="PF00343">
    <property type="entry name" value="Phosphorylase"/>
    <property type="match status" value="1"/>
</dbReference>
<evidence type="ECO:0000256" key="8">
    <source>
        <dbReference type="ARBA" id="ARBA00025174"/>
    </source>
</evidence>
<dbReference type="InterPro" id="IPR000811">
    <property type="entry name" value="Glyco_trans_35"/>
</dbReference>
<evidence type="ECO:0000256" key="9">
    <source>
        <dbReference type="RuleBase" id="RU000587"/>
    </source>
</evidence>
<evidence type="ECO:0000256" key="7">
    <source>
        <dbReference type="ARBA" id="ARBA00023277"/>
    </source>
</evidence>
<keyword evidence="6 9" id="KW-0663">Pyridoxal phosphate</keyword>
<comment type="catalytic activity">
    <reaction evidence="1 9">
        <text>[(1-&gt;4)-alpha-D-glucosyl](n) + phosphate = [(1-&gt;4)-alpha-D-glucosyl](n-1) + alpha-D-glucose 1-phosphate</text>
        <dbReference type="Rhea" id="RHEA:41732"/>
        <dbReference type="Rhea" id="RHEA-COMP:9584"/>
        <dbReference type="Rhea" id="RHEA-COMP:9586"/>
        <dbReference type="ChEBI" id="CHEBI:15444"/>
        <dbReference type="ChEBI" id="CHEBI:43474"/>
        <dbReference type="ChEBI" id="CHEBI:58601"/>
        <dbReference type="EC" id="2.4.1.1"/>
    </reaction>
</comment>
<dbReference type="Proteomes" id="UP000605427">
    <property type="component" value="Unassembled WGS sequence"/>
</dbReference>
<comment type="caution">
    <text evidence="10">The sequence shown here is derived from an EMBL/GenBank/DDBJ whole genome shotgun (WGS) entry which is preliminary data.</text>
</comment>
<comment type="function">
    <text evidence="9">Allosteric enzyme that catalyzes the rate-limiting step in glycogen catabolism, the phosphorolytic cleavage of glycogen to produce glucose-1-phosphate, and plays a central role in maintaining cellular and organismal glucose homeostasis.</text>
</comment>
<reference evidence="11" key="1">
    <citation type="journal article" date="2019" name="Int. J. Syst. Evol. Microbiol.">
        <title>The Global Catalogue of Microorganisms (GCM) 10K type strain sequencing project: providing services to taxonomists for standard genome sequencing and annotation.</title>
        <authorList>
            <consortium name="The Broad Institute Genomics Platform"/>
            <consortium name="The Broad Institute Genome Sequencing Center for Infectious Disease"/>
            <person name="Wu L."/>
            <person name="Ma J."/>
        </authorList>
    </citation>
    <scope>NUCLEOTIDE SEQUENCE [LARGE SCALE GENOMIC DNA]</scope>
    <source>
        <strain evidence="11">CCM 8702</strain>
    </source>
</reference>
<dbReference type="EMBL" id="BMDD01000003">
    <property type="protein sequence ID" value="GGH79043.1"/>
    <property type="molecule type" value="Genomic_DNA"/>
</dbReference>
<dbReference type="EC" id="2.4.1.1" evidence="9"/>
<evidence type="ECO:0000256" key="5">
    <source>
        <dbReference type="ARBA" id="ARBA00022679"/>
    </source>
</evidence>
<dbReference type="InterPro" id="IPR011833">
    <property type="entry name" value="Glycg_phsphrylas"/>
</dbReference>
<dbReference type="NCBIfam" id="TIGR02093">
    <property type="entry name" value="P_ylase"/>
    <property type="match status" value="1"/>
</dbReference>
<dbReference type="PANTHER" id="PTHR11468:SF3">
    <property type="entry name" value="GLYCOGEN PHOSPHORYLASE, LIVER FORM"/>
    <property type="match status" value="1"/>
</dbReference>
<dbReference type="PROSITE" id="PS00102">
    <property type="entry name" value="PHOSPHORYLASE"/>
    <property type="match status" value="1"/>
</dbReference>
<proteinExistence type="inferred from homology"/>